<dbReference type="PANTHER" id="PTHR35011:SF4">
    <property type="entry name" value="SLL1102 PROTEIN"/>
    <property type="match status" value="1"/>
</dbReference>
<keyword evidence="3" id="KW-1003">Cell membrane</keyword>
<dbReference type="GO" id="GO:0005886">
    <property type="term" value="C:plasma membrane"/>
    <property type="evidence" value="ECO:0007669"/>
    <property type="project" value="UniProtKB-SubCell"/>
</dbReference>
<accession>A0A2M9G413</accession>
<evidence type="ECO:0000256" key="3">
    <source>
        <dbReference type="ARBA" id="ARBA00022475"/>
    </source>
</evidence>
<evidence type="ECO:0000256" key="4">
    <source>
        <dbReference type="ARBA" id="ARBA00022519"/>
    </source>
</evidence>
<feature type="transmembrane region" description="Helical" evidence="9">
    <location>
        <begin position="96"/>
        <end position="118"/>
    </location>
</feature>
<keyword evidence="2 9" id="KW-0813">Transport</keyword>
<dbReference type="Proteomes" id="UP000229498">
    <property type="component" value="Unassembled WGS sequence"/>
</dbReference>
<evidence type="ECO:0000259" key="10">
    <source>
        <dbReference type="Pfam" id="PF04290"/>
    </source>
</evidence>
<comment type="caution">
    <text evidence="11">The sequence shown here is derived from an EMBL/GenBank/DDBJ whole genome shotgun (WGS) entry which is preliminary data.</text>
</comment>
<keyword evidence="5 9" id="KW-0812">Transmembrane</keyword>
<proteinExistence type="inferred from homology"/>
<name>A0A2M9G413_9PROT</name>
<evidence type="ECO:0000256" key="8">
    <source>
        <dbReference type="ARBA" id="ARBA00038436"/>
    </source>
</evidence>
<comment type="similarity">
    <text evidence="8 9">Belongs to the TRAP transporter small permease family.</text>
</comment>
<feature type="domain" description="Tripartite ATP-independent periplasmic transporters DctQ component" evidence="10">
    <location>
        <begin position="34"/>
        <end position="166"/>
    </location>
</feature>
<dbReference type="InterPro" id="IPR055348">
    <property type="entry name" value="DctQ"/>
</dbReference>
<dbReference type="InterPro" id="IPR007387">
    <property type="entry name" value="TRAP_DctQ"/>
</dbReference>
<dbReference type="PANTHER" id="PTHR35011">
    <property type="entry name" value="2,3-DIKETO-L-GULONATE TRAP TRANSPORTER SMALL PERMEASE PROTEIN YIAM"/>
    <property type="match status" value="1"/>
</dbReference>
<keyword evidence="4 9" id="KW-0997">Cell inner membrane</keyword>
<protein>
    <recommendedName>
        <fullName evidence="9">TRAP transporter small permease protein</fullName>
    </recommendedName>
</protein>
<evidence type="ECO:0000256" key="2">
    <source>
        <dbReference type="ARBA" id="ARBA00022448"/>
    </source>
</evidence>
<dbReference type="GO" id="GO:0022857">
    <property type="term" value="F:transmembrane transporter activity"/>
    <property type="evidence" value="ECO:0007669"/>
    <property type="project" value="UniProtKB-UniRule"/>
</dbReference>
<feature type="transmembrane region" description="Helical" evidence="9">
    <location>
        <begin position="53"/>
        <end position="75"/>
    </location>
</feature>
<evidence type="ECO:0000256" key="1">
    <source>
        <dbReference type="ARBA" id="ARBA00004429"/>
    </source>
</evidence>
<dbReference type="OrthoDB" id="9794346at2"/>
<gene>
    <name evidence="11" type="ORF">CVT23_06760</name>
</gene>
<evidence type="ECO:0000313" key="12">
    <source>
        <dbReference type="Proteomes" id="UP000229498"/>
    </source>
</evidence>
<evidence type="ECO:0000313" key="11">
    <source>
        <dbReference type="EMBL" id="PJK30440.1"/>
    </source>
</evidence>
<keyword evidence="6 9" id="KW-1133">Transmembrane helix</keyword>
<comment type="subunit">
    <text evidence="9">The complex comprises the extracytoplasmic solute receptor protein and the two transmembrane proteins.</text>
</comment>
<evidence type="ECO:0000256" key="7">
    <source>
        <dbReference type="ARBA" id="ARBA00023136"/>
    </source>
</evidence>
<evidence type="ECO:0000256" key="6">
    <source>
        <dbReference type="ARBA" id="ARBA00022989"/>
    </source>
</evidence>
<evidence type="ECO:0000256" key="5">
    <source>
        <dbReference type="ARBA" id="ARBA00022692"/>
    </source>
</evidence>
<keyword evidence="12" id="KW-1185">Reference proteome</keyword>
<reference evidence="11 12" key="1">
    <citation type="submission" date="2017-11" db="EMBL/GenBank/DDBJ databases">
        <title>Draft genome sequence of Rhizobiales bacterium SY3-13.</title>
        <authorList>
            <person name="Sun C."/>
        </authorList>
    </citation>
    <scope>NUCLEOTIDE SEQUENCE [LARGE SCALE GENOMIC DNA]</scope>
    <source>
        <strain evidence="11 12">SY3-13</strain>
    </source>
</reference>
<comment type="function">
    <text evidence="9">Part of the tripartite ATP-independent periplasmic (TRAP) transport system.</text>
</comment>
<organism evidence="11 12">
    <name type="scientific">Minwuia thermotolerans</name>
    <dbReference type="NCBI Taxonomy" id="2056226"/>
    <lineage>
        <taxon>Bacteria</taxon>
        <taxon>Pseudomonadati</taxon>
        <taxon>Pseudomonadota</taxon>
        <taxon>Alphaproteobacteria</taxon>
        <taxon>Minwuiales</taxon>
        <taxon>Minwuiaceae</taxon>
        <taxon>Minwuia</taxon>
    </lineage>
</organism>
<feature type="transmembrane region" description="Helical" evidence="9">
    <location>
        <begin position="138"/>
        <end position="162"/>
    </location>
</feature>
<dbReference type="EMBL" id="PHIG01000026">
    <property type="protein sequence ID" value="PJK30440.1"/>
    <property type="molecule type" value="Genomic_DNA"/>
</dbReference>
<dbReference type="AlphaFoldDB" id="A0A2M9G413"/>
<feature type="transmembrane region" description="Helical" evidence="9">
    <location>
        <begin position="21"/>
        <end position="47"/>
    </location>
</feature>
<keyword evidence="7 9" id="KW-0472">Membrane</keyword>
<evidence type="ECO:0000256" key="9">
    <source>
        <dbReference type="RuleBase" id="RU369079"/>
    </source>
</evidence>
<sequence length="181" mass="20184">MFPILENGPMDRLKSIDRISGWMSVISSWTLLAMTLIVGFEVGARYLFNSPTIWAWDVNVQLMVLLLMFGVAEAYRRDAHVRVDILTGALPPRGRAILDVLYAPVFFLITVIIVWTGWEYFHQAFERGQTAPTILAPPLWPIKFAIPLGGAVLLLTGVAKLIRDLRVAFRGDEGESGEGGR</sequence>
<dbReference type="Pfam" id="PF04290">
    <property type="entry name" value="DctQ"/>
    <property type="match status" value="1"/>
</dbReference>
<comment type="subcellular location">
    <subcellularLocation>
        <location evidence="1 9">Cell inner membrane</location>
        <topology evidence="1 9">Multi-pass membrane protein</topology>
    </subcellularLocation>
</comment>